<dbReference type="InterPro" id="IPR020115">
    <property type="entry name" value="Fin"/>
</dbReference>
<accession>A0ABS2QPB1</accession>
<dbReference type="Pfam" id="PF10955">
    <property type="entry name" value="Fin"/>
    <property type="match status" value="1"/>
</dbReference>
<organism evidence="1 2">
    <name type="scientific">Peribacillus deserti</name>
    <dbReference type="NCBI Taxonomy" id="673318"/>
    <lineage>
        <taxon>Bacteria</taxon>
        <taxon>Bacillati</taxon>
        <taxon>Bacillota</taxon>
        <taxon>Bacilli</taxon>
        <taxon>Bacillales</taxon>
        <taxon>Bacillaceae</taxon>
        <taxon>Peribacillus</taxon>
    </lineage>
</organism>
<evidence type="ECO:0000313" key="2">
    <source>
        <dbReference type="Proteomes" id="UP000823486"/>
    </source>
</evidence>
<protein>
    <recommendedName>
        <fullName evidence="3">DUF2757 domain-containing protein</fullName>
    </recommendedName>
</protein>
<dbReference type="RefSeq" id="WP_204547398.1">
    <property type="nucleotide sequence ID" value="NZ_JAFBFI010000027.1"/>
</dbReference>
<reference evidence="1 2" key="1">
    <citation type="submission" date="2021-01" db="EMBL/GenBank/DDBJ databases">
        <title>Genomic Encyclopedia of Type Strains, Phase IV (KMG-IV): sequencing the most valuable type-strain genomes for metagenomic binning, comparative biology and taxonomic classification.</title>
        <authorList>
            <person name="Goeker M."/>
        </authorList>
    </citation>
    <scope>NUCLEOTIDE SEQUENCE [LARGE SCALE GENOMIC DNA]</scope>
    <source>
        <strain evidence="1 2">DSM 105482</strain>
    </source>
</reference>
<dbReference type="Proteomes" id="UP000823486">
    <property type="component" value="Unassembled WGS sequence"/>
</dbReference>
<gene>
    <name evidence="1" type="ORF">JOC77_004022</name>
</gene>
<evidence type="ECO:0008006" key="3">
    <source>
        <dbReference type="Google" id="ProtNLM"/>
    </source>
</evidence>
<name>A0ABS2QPB1_9BACI</name>
<evidence type="ECO:0000313" key="1">
    <source>
        <dbReference type="EMBL" id="MBM7694559.1"/>
    </source>
</evidence>
<sequence>MAYHYQCRHCGTALGTIDEPLMSAEQLGFHALTNQERQEMISFSEAGDYHIYAICEDCQEALERNPDLHQNDYLIQ</sequence>
<proteinExistence type="predicted"/>
<dbReference type="EMBL" id="JAFBFI010000027">
    <property type="protein sequence ID" value="MBM7694559.1"/>
    <property type="molecule type" value="Genomic_DNA"/>
</dbReference>
<keyword evidence="2" id="KW-1185">Reference proteome</keyword>
<comment type="caution">
    <text evidence="1">The sequence shown here is derived from an EMBL/GenBank/DDBJ whole genome shotgun (WGS) entry which is preliminary data.</text>
</comment>